<comment type="caution">
    <text evidence="2">The sequence shown here is derived from an EMBL/GenBank/DDBJ whole genome shotgun (WGS) entry which is preliminary data.</text>
</comment>
<protein>
    <submittedName>
        <fullName evidence="2">Uncharacterized protein</fullName>
    </submittedName>
</protein>
<evidence type="ECO:0000313" key="3">
    <source>
        <dbReference type="Proteomes" id="UP001153954"/>
    </source>
</evidence>
<accession>A0AAU9URW3</accession>
<sequence length="123" mass="13920">MPKRKMFEELSKSQKNKSLRQFQIESENLLDASTSKTCEISGSNCNVANNKNVTDNNNSSCSILDNINNSEINNPIDNNDIDNINDNDIEMNHPINNNDIDDNNKISDISDDTRYRHGFPVSN</sequence>
<gene>
    <name evidence="2" type="ORF">EEDITHA_LOCUS16119</name>
</gene>
<evidence type="ECO:0000256" key="1">
    <source>
        <dbReference type="SAM" id="MobiDB-lite"/>
    </source>
</evidence>
<reference evidence="2" key="1">
    <citation type="submission" date="2022-03" db="EMBL/GenBank/DDBJ databases">
        <authorList>
            <person name="Tunstrom K."/>
        </authorList>
    </citation>
    <scope>NUCLEOTIDE SEQUENCE</scope>
</reference>
<keyword evidence="3" id="KW-1185">Reference proteome</keyword>
<name>A0AAU9URW3_EUPED</name>
<dbReference type="Proteomes" id="UP001153954">
    <property type="component" value="Unassembled WGS sequence"/>
</dbReference>
<feature type="region of interest" description="Disordered" evidence="1">
    <location>
        <begin position="94"/>
        <end position="123"/>
    </location>
</feature>
<organism evidence="2 3">
    <name type="scientific">Euphydryas editha</name>
    <name type="common">Edith's checkerspot</name>
    <dbReference type="NCBI Taxonomy" id="104508"/>
    <lineage>
        <taxon>Eukaryota</taxon>
        <taxon>Metazoa</taxon>
        <taxon>Ecdysozoa</taxon>
        <taxon>Arthropoda</taxon>
        <taxon>Hexapoda</taxon>
        <taxon>Insecta</taxon>
        <taxon>Pterygota</taxon>
        <taxon>Neoptera</taxon>
        <taxon>Endopterygota</taxon>
        <taxon>Lepidoptera</taxon>
        <taxon>Glossata</taxon>
        <taxon>Ditrysia</taxon>
        <taxon>Papilionoidea</taxon>
        <taxon>Nymphalidae</taxon>
        <taxon>Nymphalinae</taxon>
        <taxon>Euphydryas</taxon>
    </lineage>
</organism>
<proteinExistence type="predicted"/>
<dbReference type="EMBL" id="CAKOGL010000023">
    <property type="protein sequence ID" value="CAH2101354.1"/>
    <property type="molecule type" value="Genomic_DNA"/>
</dbReference>
<evidence type="ECO:0000313" key="2">
    <source>
        <dbReference type="EMBL" id="CAH2101354.1"/>
    </source>
</evidence>
<dbReference type="AlphaFoldDB" id="A0AAU9URW3"/>